<protein>
    <submittedName>
        <fullName evidence="7">Putative ABC transport system ATP-binding protein</fullName>
    </submittedName>
</protein>
<dbReference type="PROSITE" id="PS50893">
    <property type="entry name" value="ABC_TRANSPORTER_2"/>
    <property type="match status" value="1"/>
</dbReference>
<gene>
    <name evidence="7" type="ORF">SAMN04488073_0052</name>
</gene>
<dbReference type="InterPro" id="IPR017911">
    <property type="entry name" value="MacB-like_ATP-bd"/>
</dbReference>
<evidence type="ECO:0000256" key="1">
    <source>
        <dbReference type="ARBA" id="ARBA00004429"/>
    </source>
</evidence>
<keyword evidence="3" id="KW-0547">Nucleotide-binding</keyword>
<dbReference type="RefSeq" id="WP_091990627.1">
    <property type="nucleotide sequence ID" value="NZ_FOYV01000001.1"/>
</dbReference>
<organism evidence="7 8">
    <name type="scientific">Marinobacter gudaonensis</name>
    <dbReference type="NCBI Taxonomy" id="375760"/>
    <lineage>
        <taxon>Bacteria</taxon>
        <taxon>Pseudomonadati</taxon>
        <taxon>Pseudomonadota</taxon>
        <taxon>Gammaproteobacteria</taxon>
        <taxon>Pseudomonadales</taxon>
        <taxon>Marinobacteraceae</taxon>
        <taxon>Marinobacter</taxon>
    </lineage>
</organism>
<dbReference type="CDD" id="cd03255">
    <property type="entry name" value="ABC_MJ0796_LolCDE_FtsE"/>
    <property type="match status" value="1"/>
</dbReference>
<dbReference type="GO" id="GO:0022857">
    <property type="term" value="F:transmembrane transporter activity"/>
    <property type="evidence" value="ECO:0007669"/>
    <property type="project" value="TreeGrafter"/>
</dbReference>
<dbReference type="GO" id="GO:0005886">
    <property type="term" value="C:plasma membrane"/>
    <property type="evidence" value="ECO:0007669"/>
    <property type="project" value="UniProtKB-SubCell"/>
</dbReference>
<dbReference type="PANTHER" id="PTHR24220:SF689">
    <property type="entry name" value="LIPOPROTEIN-RELEASING SYSTEM ATP-BINDING PROTEIN LOLD"/>
    <property type="match status" value="1"/>
</dbReference>
<dbReference type="InterPro" id="IPR003439">
    <property type="entry name" value="ABC_transporter-like_ATP-bd"/>
</dbReference>
<keyword evidence="8" id="KW-1185">Reference proteome</keyword>
<feature type="domain" description="ABC transporter" evidence="6">
    <location>
        <begin position="18"/>
        <end position="243"/>
    </location>
</feature>
<dbReference type="GO" id="GO:0005524">
    <property type="term" value="F:ATP binding"/>
    <property type="evidence" value="ECO:0007669"/>
    <property type="project" value="UniProtKB-KW"/>
</dbReference>
<keyword evidence="4 7" id="KW-0067">ATP-binding</keyword>
<dbReference type="EMBL" id="FOYV01000001">
    <property type="protein sequence ID" value="SFR37652.1"/>
    <property type="molecule type" value="Genomic_DNA"/>
</dbReference>
<evidence type="ECO:0000256" key="2">
    <source>
        <dbReference type="ARBA" id="ARBA00022448"/>
    </source>
</evidence>
<evidence type="ECO:0000259" key="6">
    <source>
        <dbReference type="PROSITE" id="PS50893"/>
    </source>
</evidence>
<dbReference type="Gene3D" id="3.40.50.300">
    <property type="entry name" value="P-loop containing nucleotide triphosphate hydrolases"/>
    <property type="match status" value="1"/>
</dbReference>
<dbReference type="InterPro" id="IPR027417">
    <property type="entry name" value="P-loop_NTPase"/>
</dbReference>
<sequence>MTNVTPETDTQDGQGPMLRVRDLTHRVRLETDTLTILQGVNLEINRGESVAIVGRSGSGKTTLLGLLAGLDTPSDGTVELDGAVISQLSEDERARLRAHRVGFVFQSFQLLPALTALENVMLPLELAGLESPEARARELLERVGLGERLSHTPRQLSGGEQQRVAIARAFASDPLILFADEPTGNLDNRTGQAVSDLLMALNREQGTTLVMVTHDEHLAARCNRQLQIEAGILSEPETAGEVAH</sequence>
<reference evidence="8" key="1">
    <citation type="submission" date="2016-10" db="EMBL/GenBank/DDBJ databases">
        <authorList>
            <person name="Varghese N."/>
            <person name="Submissions S."/>
        </authorList>
    </citation>
    <scope>NUCLEOTIDE SEQUENCE [LARGE SCALE GENOMIC DNA]</scope>
    <source>
        <strain evidence="8">CGMCC 1.6294</strain>
    </source>
</reference>
<evidence type="ECO:0000256" key="5">
    <source>
        <dbReference type="ARBA" id="ARBA00038388"/>
    </source>
</evidence>
<dbReference type="OrthoDB" id="9801477at2"/>
<dbReference type="InterPro" id="IPR015854">
    <property type="entry name" value="ABC_transpr_LolD-like"/>
</dbReference>
<dbReference type="SUPFAM" id="SSF52540">
    <property type="entry name" value="P-loop containing nucleoside triphosphate hydrolases"/>
    <property type="match status" value="1"/>
</dbReference>
<dbReference type="AlphaFoldDB" id="A0A1I6G637"/>
<dbReference type="PROSITE" id="PS00211">
    <property type="entry name" value="ABC_TRANSPORTER_1"/>
    <property type="match status" value="1"/>
</dbReference>
<dbReference type="GO" id="GO:0016887">
    <property type="term" value="F:ATP hydrolysis activity"/>
    <property type="evidence" value="ECO:0007669"/>
    <property type="project" value="InterPro"/>
</dbReference>
<accession>A0A1I6G637</accession>
<dbReference type="PANTHER" id="PTHR24220">
    <property type="entry name" value="IMPORT ATP-BINDING PROTEIN"/>
    <property type="match status" value="1"/>
</dbReference>
<name>A0A1I6G637_9GAMM</name>
<evidence type="ECO:0000313" key="7">
    <source>
        <dbReference type="EMBL" id="SFR37652.1"/>
    </source>
</evidence>
<evidence type="ECO:0000256" key="4">
    <source>
        <dbReference type="ARBA" id="ARBA00022840"/>
    </source>
</evidence>
<dbReference type="InterPro" id="IPR017871">
    <property type="entry name" value="ABC_transporter-like_CS"/>
</dbReference>
<proteinExistence type="inferred from homology"/>
<evidence type="ECO:0000256" key="3">
    <source>
        <dbReference type="ARBA" id="ARBA00022741"/>
    </source>
</evidence>
<dbReference type="STRING" id="375760.SAMN04488073_0052"/>
<dbReference type="GO" id="GO:1902495">
    <property type="term" value="C:transmembrane transporter complex"/>
    <property type="evidence" value="ECO:0007669"/>
    <property type="project" value="UniProtKB-ARBA"/>
</dbReference>
<dbReference type="SMART" id="SM00382">
    <property type="entry name" value="AAA"/>
    <property type="match status" value="1"/>
</dbReference>
<dbReference type="Proteomes" id="UP000199290">
    <property type="component" value="Unassembled WGS sequence"/>
</dbReference>
<dbReference type="InterPro" id="IPR003593">
    <property type="entry name" value="AAA+_ATPase"/>
</dbReference>
<dbReference type="FunFam" id="3.40.50.300:FF:000032">
    <property type="entry name" value="Export ABC transporter ATP-binding protein"/>
    <property type="match status" value="1"/>
</dbReference>
<comment type="similarity">
    <text evidence="5">Belongs to the ABC transporter superfamily. Macrolide exporter (TC 3.A.1.122) family.</text>
</comment>
<dbReference type="Pfam" id="PF00005">
    <property type="entry name" value="ABC_tran"/>
    <property type="match status" value="1"/>
</dbReference>
<keyword evidence="2" id="KW-0813">Transport</keyword>
<comment type="subcellular location">
    <subcellularLocation>
        <location evidence="1">Cell inner membrane</location>
        <topology evidence="1">Multi-pass membrane protein</topology>
    </subcellularLocation>
</comment>
<evidence type="ECO:0000313" key="8">
    <source>
        <dbReference type="Proteomes" id="UP000199290"/>
    </source>
</evidence>